<keyword evidence="4 7" id="KW-0378">Hydrolase</keyword>
<comment type="similarity">
    <text evidence="1 7">Belongs to the AP endonuclease 2 family.</text>
</comment>
<dbReference type="GO" id="GO:0003677">
    <property type="term" value="F:DNA binding"/>
    <property type="evidence" value="ECO:0007669"/>
    <property type="project" value="InterPro"/>
</dbReference>
<evidence type="ECO:0000256" key="7">
    <source>
        <dbReference type="HAMAP-Rule" id="MF_00152"/>
    </source>
</evidence>
<evidence type="ECO:0000256" key="3">
    <source>
        <dbReference type="ARBA" id="ARBA00022763"/>
    </source>
</evidence>
<evidence type="ECO:0000313" key="10">
    <source>
        <dbReference type="Proteomes" id="UP000195412"/>
    </source>
</evidence>
<dbReference type="PROSITE" id="PS00731">
    <property type="entry name" value="AP_NUCLEASE_F2_3"/>
    <property type="match status" value="1"/>
</dbReference>
<organism evidence="9 10">
    <name type="scientific">Levilactobacillus zymae</name>
    <dbReference type="NCBI Taxonomy" id="267363"/>
    <lineage>
        <taxon>Bacteria</taxon>
        <taxon>Bacillati</taxon>
        <taxon>Bacillota</taxon>
        <taxon>Bacilli</taxon>
        <taxon>Lactobacillales</taxon>
        <taxon>Lactobacillaceae</taxon>
        <taxon>Levilactobacillus</taxon>
    </lineage>
</organism>
<gene>
    <name evidence="7" type="primary">nfo</name>
    <name evidence="9" type="ORF">LZ3411_1122</name>
</gene>
<keyword evidence="6 7" id="KW-0234">DNA repair</keyword>
<comment type="catalytic activity">
    <reaction evidence="7">
        <text>Endonucleolytic cleavage to 5'-phosphooligonucleotide end-products.</text>
        <dbReference type="EC" id="3.1.21.2"/>
    </reaction>
</comment>
<feature type="binding site" evidence="7">
    <location>
        <position position="149"/>
    </location>
    <ligand>
        <name>Zn(2+)</name>
        <dbReference type="ChEBI" id="CHEBI:29105"/>
        <label>2</label>
    </ligand>
</feature>
<dbReference type="HAMAP" id="MF_00152">
    <property type="entry name" value="Nfo"/>
    <property type="match status" value="1"/>
</dbReference>
<keyword evidence="7" id="KW-0540">Nuclease</keyword>
<dbReference type="Proteomes" id="UP000195412">
    <property type="component" value="Chromosome I"/>
</dbReference>
<dbReference type="CDD" id="cd00019">
    <property type="entry name" value="AP2Ec"/>
    <property type="match status" value="1"/>
</dbReference>
<feature type="domain" description="Xylose isomerase-like TIM barrel" evidence="8">
    <location>
        <begin position="23"/>
        <end position="268"/>
    </location>
</feature>
<dbReference type="FunFam" id="3.20.20.150:FF:000001">
    <property type="entry name" value="Probable endonuclease 4"/>
    <property type="match status" value="1"/>
</dbReference>
<dbReference type="GO" id="GO:0008270">
    <property type="term" value="F:zinc ion binding"/>
    <property type="evidence" value="ECO:0007669"/>
    <property type="project" value="UniProtKB-UniRule"/>
</dbReference>
<dbReference type="InterPro" id="IPR036237">
    <property type="entry name" value="Xyl_isomerase-like_sf"/>
</dbReference>
<keyword evidence="7 9" id="KW-0255">Endonuclease</keyword>
<evidence type="ECO:0000259" key="8">
    <source>
        <dbReference type="Pfam" id="PF01261"/>
    </source>
</evidence>
<feature type="binding site" evidence="7">
    <location>
        <position position="149"/>
    </location>
    <ligand>
        <name>Zn(2+)</name>
        <dbReference type="ChEBI" id="CHEBI:29105"/>
        <label>1</label>
    </ligand>
</feature>
<feature type="binding site" evidence="7">
    <location>
        <position position="112"/>
    </location>
    <ligand>
        <name>Zn(2+)</name>
        <dbReference type="ChEBI" id="CHEBI:29105"/>
        <label>1</label>
    </ligand>
</feature>
<evidence type="ECO:0000256" key="5">
    <source>
        <dbReference type="ARBA" id="ARBA00022833"/>
    </source>
</evidence>
<dbReference type="PROSITE" id="PS51432">
    <property type="entry name" value="AP_NUCLEASE_F2_4"/>
    <property type="match status" value="1"/>
</dbReference>
<dbReference type="GO" id="GO:0003906">
    <property type="term" value="F:DNA-(apurinic or apyrimidinic site) endonuclease activity"/>
    <property type="evidence" value="ECO:0007669"/>
    <property type="project" value="TreeGrafter"/>
</dbReference>
<dbReference type="AlphaFoldDB" id="A0A1Y6JYI8"/>
<keyword evidence="5 7" id="KW-0862">Zinc</keyword>
<dbReference type="PANTHER" id="PTHR21445">
    <property type="entry name" value="ENDONUCLEASE IV ENDODEOXYRIBONUCLEASE IV"/>
    <property type="match status" value="1"/>
</dbReference>
<dbReference type="EC" id="3.1.21.2" evidence="7"/>
<evidence type="ECO:0000313" key="9">
    <source>
        <dbReference type="EMBL" id="SMS14172.1"/>
    </source>
</evidence>
<accession>A0A1Y6JYI8</accession>
<feature type="binding site" evidence="7">
    <location>
        <position position="186"/>
    </location>
    <ligand>
        <name>Zn(2+)</name>
        <dbReference type="ChEBI" id="CHEBI:29105"/>
        <label>3</label>
    </ligand>
</feature>
<dbReference type="Gene3D" id="3.20.20.150">
    <property type="entry name" value="Divalent-metal-dependent TIM barrel enzymes"/>
    <property type="match status" value="1"/>
</dbReference>
<keyword evidence="3 7" id="KW-0227">DNA damage</keyword>
<dbReference type="InterPro" id="IPR018246">
    <property type="entry name" value="AP_endonuc_F2_Zn_BS"/>
</dbReference>
<feature type="binding site" evidence="7">
    <location>
        <position position="231"/>
    </location>
    <ligand>
        <name>Zn(2+)</name>
        <dbReference type="ChEBI" id="CHEBI:29105"/>
        <label>3</label>
    </ligand>
</feature>
<evidence type="ECO:0000256" key="6">
    <source>
        <dbReference type="ARBA" id="ARBA00023204"/>
    </source>
</evidence>
<feature type="binding site" evidence="7">
    <location>
        <position position="218"/>
    </location>
    <ligand>
        <name>Zn(2+)</name>
        <dbReference type="ChEBI" id="CHEBI:29105"/>
        <label>2</label>
    </ligand>
</feature>
<evidence type="ECO:0000256" key="4">
    <source>
        <dbReference type="ARBA" id="ARBA00022801"/>
    </source>
</evidence>
<proteinExistence type="inferred from homology"/>
<dbReference type="NCBIfam" id="NF002196">
    <property type="entry name" value="PRK01060.1-1"/>
    <property type="match status" value="1"/>
</dbReference>
<sequence>MTELLIGSHVSMKGKAMLLGSAQEAAQDGENVFMVYTGAPQNTRRKPIAELNAAAGKAFMASHDQRAVVVHAPYVVNLGNTKKPENFDFAVQFLTAEVTRAAAIGAHQIVLHPGAHVGAGAPAAITQIAKGLDQILAATPAVPVQIALETMAGKGTEVGRTFEELASIMAQTAHNDRLSVCFDTCHTSDAGYAIADDFDGVLREFDQVIGLDRLKVVHLNDSKNPQGSHKDRHTNIGFGTLGFDALNAVAHHPLLTAVPKIMETPPVGPDRKTGADPHGYEVAMLQHQQFNPDLTADALAGQPVDAYLTR</sequence>
<name>A0A1Y6JYI8_9LACO</name>
<dbReference type="GO" id="GO:0008833">
    <property type="term" value="F:deoxyribonuclease IV (phage-T4-induced) activity"/>
    <property type="evidence" value="ECO:0007669"/>
    <property type="project" value="UniProtKB-UniRule"/>
</dbReference>
<dbReference type="GO" id="GO:0008081">
    <property type="term" value="F:phosphoric diester hydrolase activity"/>
    <property type="evidence" value="ECO:0007669"/>
    <property type="project" value="TreeGrafter"/>
</dbReference>
<feature type="binding site" evidence="7">
    <location>
        <position position="263"/>
    </location>
    <ligand>
        <name>Zn(2+)</name>
        <dbReference type="ChEBI" id="CHEBI:29105"/>
        <label>2</label>
    </ligand>
</feature>
<dbReference type="InterPro" id="IPR013022">
    <property type="entry name" value="Xyl_isomerase-like_TIM-brl"/>
</dbReference>
<dbReference type="SUPFAM" id="SSF51658">
    <property type="entry name" value="Xylose isomerase-like"/>
    <property type="match status" value="1"/>
</dbReference>
<dbReference type="GO" id="GO:0006284">
    <property type="term" value="P:base-excision repair"/>
    <property type="evidence" value="ECO:0007669"/>
    <property type="project" value="TreeGrafter"/>
</dbReference>
<dbReference type="PANTHER" id="PTHR21445:SF0">
    <property type="entry name" value="APURINIC-APYRIMIDINIC ENDONUCLEASE"/>
    <property type="match status" value="1"/>
</dbReference>
<dbReference type="RefSeq" id="WP_087741931.1">
    <property type="nucleotide sequence ID" value="NZ_LT854705.1"/>
</dbReference>
<dbReference type="SMART" id="SM00518">
    <property type="entry name" value="AP2Ec"/>
    <property type="match status" value="1"/>
</dbReference>
<dbReference type="KEGG" id="lzy:LZ3411_1122"/>
<dbReference type="InterPro" id="IPR001719">
    <property type="entry name" value="AP_endonuc_2"/>
</dbReference>
<evidence type="ECO:0000256" key="2">
    <source>
        <dbReference type="ARBA" id="ARBA00022723"/>
    </source>
</evidence>
<feature type="binding site" evidence="7">
    <location>
        <position position="71"/>
    </location>
    <ligand>
        <name>Zn(2+)</name>
        <dbReference type="ChEBI" id="CHEBI:29105"/>
        <label>1</label>
    </ligand>
</feature>
<protein>
    <recommendedName>
        <fullName evidence="7">Probable endonuclease 4</fullName>
        <ecNumber evidence="7">3.1.21.2</ecNumber>
    </recommendedName>
    <alternativeName>
        <fullName evidence="7">Endodeoxyribonuclease IV</fullName>
    </alternativeName>
    <alternativeName>
        <fullName evidence="7">Endonuclease IV</fullName>
    </alternativeName>
</protein>
<dbReference type="PROSITE" id="PS00730">
    <property type="entry name" value="AP_NUCLEASE_F2_2"/>
    <property type="match status" value="1"/>
</dbReference>
<evidence type="ECO:0000256" key="1">
    <source>
        <dbReference type="ARBA" id="ARBA00005340"/>
    </source>
</evidence>
<keyword evidence="2 7" id="KW-0479">Metal-binding</keyword>
<feature type="binding site" evidence="7">
    <location>
        <position position="183"/>
    </location>
    <ligand>
        <name>Zn(2+)</name>
        <dbReference type="ChEBI" id="CHEBI:29105"/>
        <label>2</label>
    </ligand>
</feature>
<comment type="function">
    <text evidence="7">Endonuclease IV plays a role in DNA repair. It cleaves phosphodiester bonds at apurinic or apyrimidinic (AP) sites, generating a 3'-hydroxyl group and a 5'-terminal sugar phosphate.</text>
</comment>
<dbReference type="NCBIfam" id="TIGR00587">
    <property type="entry name" value="nfo"/>
    <property type="match status" value="1"/>
</dbReference>
<dbReference type="EMBL" id="LT854705">
    <property type="protein sequence ID" value="SMS14172.1"/>
    <property type="molecule type" value="Genomic_DNA"/>
</dbReference>
<dbReference type="Pfam" id="PF01261">
    <property type="entry name" value="AP_endonuc_2"/>
    <property type="match status" value="1"/>
</dbReference>
<feature type="binding site" evidence="7">
    <location>
        <position position="233"/>
    </location>
    <ligand>
        <name>Zn(2+)</name>
        <dbReference type="ChEBI" id="CHEBI:29105"/>
        <label>3</label>
    </ligand>
</feature>
<reference evidence="10" key="1">
    <citation type="submission" date="2017-05" db="EMBL/GenBank/DDBJ databases">
        <authorList>
            <person name="Papadimitriou K."/>
        </authorList>
    </citation>
    <scope>NUCLEOTIDE SEQUENCE [LARGE SCALE GENOMIC DNA]</scope>
    <source>
        <strain evidence="10">ACA-DC 3411</strain>
    </source>
</reference>
<comment type="cofactor">
    <cofactor evidence="7">
        <name>Zn(2+)</name>
        <dbReference type="ChEBI" id="CHEBI:29105"/>
    </cofactor>
    <text evidence="7">Binds 3 Zn(2+) ions.</text>
</comment>